<name>A0ABT8DG45_9FLAO</name>
<evidence type="ECO:0000313" key="3">
    <source>
        <dbReference type="Proteomes" id="UP001244787"/>
    </source>
</evidence>
<evidence type="ECO:0000313" key="2">
    <source>
        <dbReference type="EMBL" id="MDN3723807.1"/>
    </source>
</evidence>
<comment type="caution">
    <text evidence="2">The sequence shown here is derived from an EMBL/GenBank/DDBJ whole genome shotgun (WGS) entry which is preliminary data.</text>
</comment>
<keyword evidence="3" id="KW-1185">Reference proteome</keyword>
<sequence length="472" mass="54217">MSKFLFEDFDEVSAKQWRQQIQYDLKGADYNETLVWQSPEGINVKPFYHQDDFKEDCQPIPGQPQSWKIAQSIFIDDEKIANHIAIDALKRGAEAIVFSADEEFDVKEVFTDFPLESATIYFQLNFLSERFYKKLIKFFSEKQATVFYNIDIIGNLARTGNWFQNLKQDHEILDAILQQKPENILSVDAAIYQNAGANIVQQLAYALAHANEYLNHLYHPELVERLRQKEQSLFSSSAVEGSSLTFTLSTGPNYFFEIAKIRALRKLYATLAKEYGANETCHILAMPSKRNKTLYDYNVNMLRSTTECMSAILGGADIVCNLPYDALYHKSNEFGERIARNQLLILKHESYFDTVSNPADGTYYIEGLTNELAEKALEIFKEIEKGGGFLQQLKEGTIQKKIKESAEKEQQLFDSGQLKLLGTNYHPNKNDRMKDDLELFPFVKQNPIKTLIAPIIEKRLAEIVEQDRLGNE</sequence>
<dbReference type="Gene3D" id="3.20.20.240">
    <property type="entry name" value="Methylmalonyl-CoA mutase"/>
    <property type="match status" value="1"/>
</dbReference>
<accession>A0ABT8DG45</accession>
<dbReference type="InterPro" id="IPR006099">
    <property type="entry name" value="MeMalonylCoA_mutase_a/b_cat"/>
</dbReference>
<dbReference type="SUPFAM" id="SSF51703">
    <property type="entry name" value="Cobalamin (vitamin B12)-dependent enzymes"/>
    <property type="match status" value="1"/>
</dbReference>
<organism evidence="2 3">
    <name type="scientific">Aequorivita aurantiaca</name>
    <dbReference type="NCBI Taxonomy" id="3053356"/>
    <lineage>
        <taxon>Bacteria</taxon>
        <taxon>Pseudomonadati</taxon>
        <taxon>Bacteroidota</taxon>
        <taxon>Flavobacteriia</taxon>
        <taxon>Flavobacteriales</taxon>
        <taxon>Flavobacteriaceae</taxon>
        <taxon>Aequorivita</taxon>
    </lineage>
</organism>
<dbReference type="Proteomes" id="UP001244787">
    <property type="component" value="Unassembled WGS sequence"/>
</dbReference>
<dbReference type="PANTHER" id="PTHR48101">
    <property type="entry name" value="METHYLMALONYL-COA MUTASE, MITOCHONDRIAL-RELATED"/>
    <property type="match status" value="1"/>
</dbReference>
<feature type="domain" description="Methylmalonyl-CoA mutase alpha/beta chain catalytic" evidence="1">
    <location>
        <begin position="105"/>
        <end position="432"/>
    </location>
</feature>
<dbReference type="RefSeq" id="WP_290253894.1">
    <property type="nucleotide sequence ID" value="NZ_JAUGQQ010000002.1"/>
</dbReference>
<dbReference type="InterPro" id="IPR016176">
    <property type="entry name" value="Cbl-dep_enz_cat"/>
</dbReference>
<reference evidence="2 3" key="1">
    <citation type="submission" date="2023-06" db="EMBL/GenBank/DDBJ databases">
        <authorList>
            <person name="Ye Y.-Q."/>
            <person name="Du Z.-J."/>
        </authorList>
    </citation>
    <scope>NUCLEOTIDE SEQUENCE [LARGE SCALE GENOMIC DNA]</scope>
    <source>
        <strain evidence="2 3">SDUM287046</strain>
    </source>
</reference>
<dbReference type="Pfam" id="PF01642">
    <property type="entry name" value="MM_CoA_mutase"/>
    <property type="match status" value="1"/>
</dbReference>
<dbReference type="CDD" id="cd03677">
    <property type="entry name" value="MM_CoA_mutase_beta"/>
    <property type="match status" value="1"/>
</dbReference>
<dbReference type="PANTHER" id="PTHR48101:SF1">
    <property type="entry name" value="METHYLMALONYL-COA MUTASE, LARGE SUBUNIT"/>
    <property type="match status" value="1"/>
</dbReference>
<protein>
    <submittedName>
        <fullName evidence="2">Methylmalonyl-CoA mutase subunit beta</fullName>
    </submittedName>
</protein>
<gene>
    <name evidence="2" type="ORF">QRD02_05395</name>
</gene>
<proteinExistence type="predicted"/>
<dbReference type="EMBL" id="JAUGQQ010000002">
    <property type="protein sequence ID" value="MDN3723807.1"/>
    <property type="molecule type" value="Genomic_DNA"/>
</dbReference>
<evidence type="ECO:0000259" key="1">
    <source>
        <dbReference type="Pfam" id="PF01642"/>
    </source>
</evidence>